<feature type="domain" description="NAD(P)-binding" evidence="9">
    <location>
        <begin position="15"/>
        <end position="202"/>
    </location>
</feature>
<dbReference type="InterPro" id="IPR036291">
    <property type="entry name" value="NAD(P)-bd_dom_sf"/>
</dbReference>
<comment type="pathway">
    <text evidence="1">Porphyrin-containing compound metabolism; chlorophyll biosynthesis.</text>
</comment>
<keyword evidence="5" id="KW-0149">Chlorophyll biosynthesis</keyword>
<protein>
    <recommendedName>
        <fullName evidence="7">Divinyl chlorophyllide a 8-vinyl-reductase, chloroplastic</fullName>
        <ecNumber evidence="6">1.3.1.75</ecNumber>
    </recommendedName>
</protein>
<dbReference type="InterPro" id="IPR044201">
    <property type="entry name" value="DVR-like"/>
</dbReference>
<comment type="caution">
    <text evidence="10">The sequence shown here is derived from an EMBL/GenBank/DDBJ whole genome shotgun (WGS) entry which is preliminary data.</text>
</comment>
<reference evidence="10" key="1">
    <citation type="submission" date="2022-06" db="EMBL/GenBank/DDBJ databases">
        <title>Sphingomicrobium sedimins sp. nov., a marine bacterium isolated from tidal flat.</title>
        <authorList>
            <person name="Kim C.-H."/>
            <person name="Yoo Y."/>
            <person name="Kim J.-J."/>
        </authorList>
    </citation>
    <scope>NUCLEOTIDE SEQUENCE</scope>
    <source>
        <strain evidence="10">GRR-S6-50</strain>
    </source>
</reference>
<evidence type="ECO:0000256" key="5">
    <source>
        <dbReference type="ARBA" id="ARBA00023171"/>
    </source>
</evidence>
<dbReference type="Proteomes" id="UP001155128">
    <property type="component" value="Unassembled WGS sequence"/>
</dbReference>
<evidence type="ECO:0000256" key="4">
    <source>
        <dbReference type="ARBA" id="ARBA00023002"/>
    </source>
</evidence>
<evidence type="ECO:0000256" key="1">
    <source>
        <dbReference type="ARBA" id="ARBA00005173"/>
    </source>
</evidence>
<name>A0A9X2ENA9_9SPHN</name>
<organism evidence="10 11">
    <name type="scientific">Sphingomicrobium sediminis</name>
    <dbReference type="NCBI Taxonomy" id="2950949"/>
    <lineage>
        <taxon>Bacteria</taxon>
        <taxon>Pseudomonadati</taxon>
        <taxon>Pseudomonadota</taxon>
        <taxon>Alphaproteobacteria</taxon>
        <taxon>Sphingomonadales</taxon>
        <taxon>Sphingomonadaceae</taxon>
        <taxon>Sphingomicrobium</taxon>
    </lineage>
</organism>
<dbReference type="SUPFAM" id="SSF51735">
    <property type="entry name" value="NAD(P)-binding Rossmann-fold domains"/>
    <property type="match status" value="1"/>
</dbReference>
<dbReference type="AlphaFoldDB" id="A0A9X2ENA9"/>
<accession>A0A9X2ENA9</accession>
<keyword evidence="2" id="KW-0521">NADP</keyword>
<dbReference type="CDD" id="cd05243">
    <property type="entry name" value="SDR_a5"/>
    <property type="match status" value="1"/>
</dbReference>
<keyword evidence="11" id="KW-1185">Reference proteome</keyword>
<dbReference type="Pfam" id="PF13460">
    <property type="entry name" value="NAD_binding_10"/>
    <property type="match status" value="1"/>
</dbReference>
<keyword evidence="3" id="KW-0809">Transit peptide</keyword>
<sequence>MGESPQRTDRVLLAGASGTIGRAVARQLCRTGFEVTCILRRSESGREAAEALCELGASIEYADVTDASSLPAGRYDVVISCLASRTGVPDDARRIDYLANRTMLDLASRGGARHFIYLSAICVQKPELAFQFEKLKFEADLQASGLTYSIVRPTAFFKSLSGQVARVRAGKPFLLFGNGEATACKPISDADLARYIVDCIGDESRQDAILPIGGPGPAITPLDQGRMLFELVGREPSFRRIPFRLMDMIVGTLALAGRLSKRIAAKAEYARIGRYYARESMLVWDAARGVYDADLTPEIGHDTLADHYREMLAAMADRSAS</sequence>
<dbReference type="PANTHER" id="PTHR47378">
    <property type="entry name" value="DIVINYL CHLOROPHYLLIDE A 8-VINYL-REDUCTASE, CHLOROPLASTIC"/>
    <property type="match status" value="1"/>
</dbReference>
<dbReference type="GO" id="GO:0033728">
    <property type="term" value="F:3,8-divinyl protochlorophyllide a 8-vinyl-reductase (NADPH) activity"/>
    <property type="evidence" value="ECO:0007669"/>
    <property type="project" value="UniProtKB-EC"/>
</dbReference>
<evidence type="ECO:0000313" key="10">
    <source>
        <dbReference type="EMBL" id="MCM8558524.1"/>
    </source>
</evidence>
<evidence type="ECO:0000256" key="2">
    <source>
        <dbReference type="ARBA" id="ARBA00022857"/>
    </source>
</evidence>
<evidence type="ECO:0000259" key="9">
    <source>
        <dbReference type="Pfam" id="PF13460"/>
    </source>
</evidence>
<gene>
    <name evidence="10" type="ORF">NDO55_11910</name>
</gene>
<evidence type="ECO:0000256" key="6">
    <source>
        <dbReference type="ARBA" id="ARBA00024059"/>
    </source>
</evidence>
<dbReference type="EMBL" id="JAMSHT010000002">
    <property type="protein sequence ID" value="MCM8558524.1"/>
    <property type="molecule type" value="Genomic_DNA"/>
</dbReference>
<evidence type="ECO:0000313" key="11">
    <source>
        <dbReference type="Proteomes" id="UP001155128"/>
    </source>
</evidence>
<evidence type="ECO:0000256" key="3">
    <source>
        <dbReference type="ARBA" id="ARBA00022946"/>
    </source>
</evidence>
<keyword evidence="4" id="KW-0560">Oxidoreductase</keyword>
<dbReference type="InterPro" id="IPR016040">
    <property type="entry name" value="NAD(P)-bd_dom"/>
</dbReference>
<dbReference type="PANTHER" id="PTHR47378:SF1">
    <property type="entry name" value="DIVINYL CHLOROPHYLLIDE A 8-VINYL-REDUCTASE, CHLOROPLASTIC"/>
    <property type="match status" value="1"/>
</dbReference>
<evidence type="ECO:0000256" key="7">
    <source>
        <dbReference type="ARBA" id="ARBA00024089"/>
    </source>
</evidence>
<proteinExistence type="predicted"/>
<comment type="catalytic activity">
    <reaction evidence="8">
        <text>protochlorophyllide a + NADP(+) = 3,8-divinyl protochlorophyllide a + NADPH + H(+)</text>
        <dbReference type="Rhea" id="RHEA:48884"/>
        <dbReference type="ChEBI" id="CHEBI:15378"/>
        <dbReference type="ChEBI" id="CHEBI:57783"/>
        <dbReference type="ChEBI" id="CHEBI:58349"/>
        <dbReference type="ChEBI" id="CHEBI:58632"/>
        <dbReference type="ChEBI" id="CHEBI:83350"/>
        <dbReference type="EC" id="1.3.1.75"/>
    </reaction>
</comment>
<evidence type="ECO:0000256" key="8">
    <source>
        <dbReference type="ARBA" id="ARBA00049498"/>
    </source>
</evidence>
<dbReference type="RefSeq" id="WP_252115643.1">
    <property type="nucleotide sequence ID" value="NZ_JAMSHT010000002.1"/>
</dbReference>
<dbReference type="EC" id="1.3.1.75" evidence="6"/>
<dbReference type="GO" id="GO:0015995">
    <property type="term" value="P:chlorophyll biosynthetic process"/>
    <property type="evidence" value="ECO:0007669"/>
    <property type="project" value="UniProtKB-KW"/>
</dbReference>
<dbReference type="Gene3D" id="3.40.50.720">
    <property type="entry name" value="NAD(P)-binding Rossmann-like Domain"/>
    <property type="match status" value="1"/>
</dbReference>